<name>A0A967B7K9_9PROT</name>
<gene>
    <name evidence="1" type="ORF">GOB87_10295</name>
</gene>
<sequence>MVGHCGASAMTKRSGMLLRRAAWLRSEAAGRVRSFGQVAFLKTATPALLRLSIGRWPTAQEQEAFAKGFNSGAYGLPPLLRGVAMVEAARPYLGRAAMLAADPQALERGRLTHGQMLGDPQQHWTGRKVRFLHLEKTAGSSLTTWLAAKFHPRQIDPDPHRNIPPHIQPAHDGEGARQAAHAAALVWGHYDLPALRQIDEGTEVHPFTFTILRDPNERILSLYYYWRANTVDRAPEVQFAHEHGLADFLAHPTVRVRNFIDNLYVRRLTGLYATEKSDPLRDDPERAVALACAALDSLDFVGFADDLDASLQSLAHRLGTDAPERAPRVNVLEHSIRNPVTPFRAVKYEALSADILGLLDDFTCYDRRVCEHARQRFDGPKNA</sequence>
<dbReference type="Proteomes" id="UP000597459">
    <property type="component" value="Unassembled WGS sequence"/>
</dbReference>
<evidence type="ECO:0000313" key="1">
    <source>
        <dbReference type="EMBL" id="NHO54343.1"/>
    </source>
</evidence>
<dbReference type="SUPFAM" id="SSF52540">
    <property type="entry name" value="P-loop containing nucleoside triphosphate hydrolases"/>
    <property type="match status" value="1"/>
</dbReference>
<dbReference type="Gene3D" id="3.40.50.300">
    <property type="entry name" value="P-loop containing nucleotide triphosphate hydrolases"/>
    <property type="match status" value="1"/>
</dbReference>
<keyword evidence="2" id="KW-1185">Reference proteome</keyword>
<accession>A0A967B7K9</accession>
<comment type="caution">
    <text evidence="1">The sequence shown here is derived from an EMBL/GenBank/DDBJ whole genome shotgun (WGS) entry which is preliminary data.</text>
</comment>
<dbReference type="AlphaFoldDB" id="A0A967B7K9"/>
<protein>
    <recommendedName>
        <fullName evidence="3">Sulfotransferase family protein</fullName>
    </recommendedName>
</protein>
<organism evidence="1 2">
    <name type="scientific">Acetobacter estunensis</name>
    <dbReference type="NCBI Taxonomy" id="104097"/>
    <lineage>
        <taxon>Bacteria</taxon>
        <taxon>Pseudomonadati</taxon>
        <taxon>Pseudomonadota</taxon>
        <taxon>Alphaproteobacteria</taxon>
        <taxon>Acetobacterales</taxon>
        <taxon>Acetobacteraceae</taxon>
        <taxon>Acetobacter</taxon>
    </lineage>
</organism>
<reference evidence="1" key="1">
    <citation type="submission" date="2019-11" db="EMBL/GenBank/DDBJ databases">
        <title>Description of new Acetobacter species.</title>
        <authorList>
            <person name="Cleenwerck I."/>
            <person name="Sombolestani A.S."/>
        </authorList>
    </citation>
    <scope>NUCLEOTIDE SEQUENCE</scope>
    <source>
        <strain evidence="1">LMG 1626</strain>
    </source>
</reference>
<evidence type="ECO:0008006" key="3">
    <source>
        <dbReference type="Google" id="ProtNLM"/>
    </source>
</evidence>
<dbReference type="InterPro" id="IPR027417">
    <property type="entry name" value="P-loop_NTPase"/>
</dbReference>
<dbReference type="EMBL" id="WOTH01000021">
    <property type="protein sequence ID" value="NHO54343.1"/>
    <property type="molecule type" value="Genomic_DNA"/>
</dbReference>
<evidence type="ECO:0000313" key="2">
    <source>
        <dbReference type="Proteomes" id="UP000597459"/>
    </source>
</evidence>
<proteinExistence type="predicted"/>